<organism evidence="1 2">
    <name type="scientific">Rhizophagus clarus</name>
    <dbReference type="NCBI Taxonomy" id="94130"/>
    <lineage>
        <taxon>Eukaryota</taxon>
        <taxon>Fungi</taxon>
        <taxon>Fungi incertae sedis</taxon>
        <taxon>Mucoromycota</taxon>
        <taxon>Glomeromycotina</taxon>
        <taxon>Glomeromycetes</taxon>
        <taxon>Glomerales</taxon>
        <taxon>Glomeraceae</taxon>
        <taxon>Rhizophagus</taxon>
    </lineage>
</organism>
<comment type="caution">
    <text evidence="1">The sequence shown here is derived from an EMBL/GenBank/DDBJ whole genome shotgun (WGS) entry which is preliminary data.</text>
</comment>
<protein>
    <submittedName>
        <fullName evidence="1">Uncharacterized protein</fullName>
    </submittedName>
</protein>
<dbReference type="OrthoDB" id="2440800at2759"/>
<dbReference type="AlphaFoldDB" id="A0A8H3LPL8"/>
<dbReference type="EMBL" id="BLAL01000215">
    <property type="protein sequence ID" value="GES92517.1"/>
    <property type="molecule type" value="Genomic_DNA"/>
</dbReference>
<reference evidence="1" key="1">
    <citation type="submission" date="2019-10" db="EMBL/GenBank/DDBJ databases">
        <title>Conservation and host-specific expression of non-tandemly repeated heterogenous ribosome RNA gene in arbuscular mycorrhizal fungi.</title>
        <authorList>
            <person name="Maeda T."/>
            <person name="Kobayashi Y."/>
            <person name="Nakagawa T."/>
            <person name="Ezawa T."/>
            <person name="Yamaguchi K."/>
            <person name="Bino T."/>
            <person name="Nishimoto Y."/>
            <person name="Shigenobu S."/>
            <person name="Kawaguchi M."/>
        </authorList>
    </citation>
    <scope>NUCLEOTIDE SEQUENCE</scope>
    <source>
        <strain evidence="1">HR1</strain>
    </source>
</reference>
<name>A0A8H3LPL8_9GLOM</name>
<accession>A0A8H3LPL8</accession>
<gene>
    <name evidence="1" type="ORF">RCL2_001929200</name>
</gene>
<dbReference type="Proteomes" id="UP000615446">
    <property type="component" value="Unassembled WGS sequence"/>
</dbReference>
<sequence length="271" mass="30925">MSSEVSVIIISDSSPIHKVYSQLKLIEQIKEVSKVPDQEKTSENMKTDAFLEKKLSKVVEDQVSLQKISNTASSISSFEKLVSTKNGRMIPYAYCLSTLQKFCLSQLPNTNINSISKITNEELQRVIDYFSNNNSNSFIKTEILPTLGYQNYVTENSDINEESLPIPEENSSLSADLKNYIKTLTGTFDNETANWDISYKNEARVVEEINDDNDSVLANELDDNDGYDEYDGYNEYGECNRGYYYCDRGIQKKNLSNNESYYLSNNYLEDT</sequence>
<evidence type="ECO:0000313" key="2">
    <source>
        <dbReference type="Proteomes" id="UP000615446"/>
    </source>
</evidence>
<evidence type="ECO:0000313" key="1">
    <source>
        <dbReference type="EMBL" id="GES92517.1"/>
    </source>
</evidence>
<proteinExistence type="predicted"/>